<evidence type="ECO:0000313" key="1">
    <source>
        <dbReference type="EMBL" id="MCI62998.1"/>
    </source>
</evidence>
<protein>
    <submittedName>
        <fullName evidence="1">Gag-pol polyprotein</fullName>
    </submittedName>
</protein>
<feature type="non-terminal residue" evidence="1">
    <location>
        <position position="1"/>
    </location>
</feature>
<proteinExistence type="predicted"/>
<organism evidence="1 2">
    <name type="scientific">Trifolium medium</name>
    <dbReference type="NCBI Taxonomy" id="97028"/>
    <lineage>
        <taxon>Eukaryota</taxon>
        <taxon>Viridiplantae</taxon>
        <taxon>Streptophyta</taxon>
        <taxon>Embryophyta</taxon>
        <taxon>Tracheophyta</taxon>
        <taxon>Spermatophyta</taxon>
        <taxon>Magnoliopsida</taxon>
        <taxon>eudicotyledons</taxon>
        <taxon>Gunneridae</taxon>
        <taxon>Pentapetalae</taxon>
        <taxon>rosids</taxon>
        <taxon>fabids</taxon>
        <taxon>Fabales</taxon>
        <taxon>Fabaceae</taxon>
        <taxon>Papilionoideae</taxon>
        <taxon>50 kb inversion clade</taxon>
        <taxon>NPAAA clade</taxon>
        <taxon>Hologalegina</taxon>
        <taxon>IRL clade</taxon>
        <taxon>Trifolieae</taxon>
        <taxon>Trifolium</taxon>
    </lineage>
</organism>
<reference evidence="1 2" key="1">
    <citation type="journal article" date="2018" name="Front. Plant Sci.">
        <title>Red Clover (Trifolium pratense) and Zigzag Clover (T. medium) - A Picture of Genomic Similarities and Differences.</title>
        <authorList>
            <person name="Dluhosova J."/>
            <person name="Istvanek J."/>
            <person name="Nedelnik J."/>
            <person name="Repkova J."/>
        </authorList>
    </citation>
    <scope>NUCLEOTIDE SEQUENCE [LARGE SCALE GENOMIC DNA]</scope>
    <source>
        <strain evidence="2">cv. 10/8</strain>
        <tissue evidence="1">Leaf</tissue>
    </source>
</reference>
<sequence>TECATYLKKQKKSLVVSWSDEDDFEGEVESETAKHVTTLTGICMSDAESCNEEVSYDELAASYKELCIRSEEVCKALEKQKKIIAQ</sequence>
<name>A0A392TQ17_9FABA</name>
<dbReference type="Proteomes" id="UP000265520">
    <property type="component" value="Unassembled WGS sequence"/>
</dbReference>
<comment type="caution">
    <text evidence="1">The sequence shown here is derived from an EMBL/GenBank/DDBJ whole genome shotgun (WGS) entry which is preliminary data.</text>
</comment>
<evidence type="ECO:0000313" key="2">
    <source>
        <dbReference type="Proteomes" id="UP000265520"/>
    </source>
</evidence>
<dbReference type="AlphaFoldDB" id="A0A392TQ17"/>
<keyword evidence="2" id="KW-1185">Reference proteome</keyword>
<feature type="non-terminal residue" evidence="1">
    <location>
        <position position="86"/>
    </location>
</feature>
<accession>A0A392TQ17</accession>
<dbReference type="EMBL" id="LXQA010629190">
    <property type="protein sequence ID" value="MCI62998.1"/>
    <property type="molecule type" value="Genomic_DNA"/>
</dbReference>